<dbReference type="Gene3D" id="3.40.390.10">
    <property type="entry name" value="Collagenase (Catalytic Domain)"/>
    <property type="match status" value="1"/>
</dbReference>
<evidence type="ECO:0000313" key="11">
    <source>
        <dbReference type="EMBL" id="CAH3022356.1"/>
    </source>
</evidence>
<dbReference type="Pfam" id="PF23283">
    <property type="entry name" value="D8C_UMOD"/>
    <property type="match status" value="1"/>
</dbReference>
<dbReference type="InterPro" id="IPR006026">
    <property type="entry name" value="Peptidase_Metallo"/>
</dbReference>
<sequence>ILVHTCYCFFFSENQGINDRNLFEGDMILTPEQRYRAEHGKPVFGSNRRKRGASTFALWPLGVLVYEIDQSLAGNPTAMDAINAGMDEWTSKTCIRFKKRTNEPSYVVFQDGSGCSSNIGRTRRQPQQINLARGCRTRGIVAHEIGHALGFFHEQSRADRDSFVRILTQNIRPGFENNFLKYDNGFINSLASPYDYGSVMHYGDKFFTKNGQPTIEVLTPGAKIGQRNGLSPIDAQQANLLYQALCDARNNYRILNETDRKNDYQTLKNVVRKCDGRLRRGWYRFMGAAGTKMPSQVVPISRCGTDATGWLSGSHPTVNQGAVRRRVCFHWAGRDRRRRKYDRSCMWSRYIRVLNCTTFLVYELIPIKRCHLRY</sequence>
<comment type="cofactor">
    <cofactor evidence="8 9">
        <name>Zn(2+)</name>
        <dbReference type="ChEBI" id="CHEBI:29105"/>
    </cofactor>
    <text evidence="8 9">Binds 1 zinc ion per subunit.</text>
</comment>
<dbReference type="PRINTS" id="PR00480">
    <property type="entry name" value="ASTACIN"/>
</dbReference>
<feature type="non-terminal residue" evidence="11">
    <location>
        <position position="1"/>
    </location>
</feature>
<keyword evidence="7" id="KW-1015">Disulfide bond</keyword>
<evidence type="ECO:0000313" key="12">
    <source>
        <dbReference type="Proteomes" id="UP001159427"/>
    </source>
</evidence>
<keyword evidence="4 8" id="KW-0378">Hydrolase</keyword>
<dbReference type="CDD" id="cd04280">
    <property type="entry name" value="ZnMc_astacin_like"/>
    <property type="match status" value="1"/>
</dbReference>
<evidence type="ECO:0000256" key="2">
    <source>
        <dbReference type="ARBA" id="ARBA00022723"/>
    </source>
</evidence>
<protein>
    <recommendedName>
        <fullName evidence="9">Metalloendopeptidase</fullName>
        <ecNumber evidence="9">3.4.24.-</ecNumber>
    </recommendedName>
</protein>
<accession>A0ABN8LZ09</accession>
<keyword evidence="6 8" id="KW-0482">Metalloprotease</keyword>
<dbReference type="EMBL" id="CALNXI010000215">
    <property type="protein sequence ID" value="CAH3022356.1"/>
    <property type="molecule type" value="Genomic_DNA"/>
</dbReference>
<evidence type="ECO:0000256" key="3">
    <source>
        <dbReference type="ARBA" id="ARBA00022729"/>
    </source>
</evidence>
<evidence type="ECO:0000256" key="6">
    <source>
        <dbReference type="ARBA" id="ARBA00023049"/>
    </source>
</evidence>
<dbReference type="SMART" id="SM00235">
    <property type="entry name" value="ZnMc"/>
    <property type="match status" value="1"/>
</dbReference>
<evidence type="ECO:0000256" key="1">
    <source>
        <dbReference type="ARBA" id="ARBA00022670"/>
    </source>
</evidence>
<name>A0ABN8LZ09_9CNID</name>
<feature type="binding site" evidence="8">
    <location>
        <position position="153"/>
    </location>
    <ligand>
        <name>Zn(2+)</name>
        <dbReference type="ChEBI" id="CHEBI:29105"/>
        <note>catalytic</note>
    </ligand>
</feature>
<evidence type="ECO:0000256" key="5">
    <source>
        <dbReference type="ARBA" id="ARBA00022833"/>
    </source>
</evidence>
<dbReference type="InterPro" id="IPR024079">
    <property type="entry name" value="MetalloPept_cat_dom_sf"/>
</dbReference>
<feature type="active site" evidence="8">
    <location>
        <position position="144"/>
    </location>
</feature>
<keyword evidence="1 8" id="KW-0645">Protease</keyword>
<evidence type="ECO:0000259" key="10">
    <source>
        <dbReference type="PROSITE" id="PS51864"/>
    </source>
</evidence>
<comment type="caution">
    <text evidence="8">Lacks conserved residue(s) required for the propagation of feature annotation.</text>
</comment>
<dbReference type="SUPFAM" id="SSF55486">
    <property type="entry name" value="Metalloproteases ('zincins'), catalytic domain"/>
    <property type="match status" value="1"/>
</dbReference>
<feature type="binding site" evidence="8">
    <location>
        <position position="147"/>
    </location>
    <ligand>
        <name>Zn(2+)</name>
        <dbReference type="ChEBI" id="CHEBI:29105"/>
        <note>catalytic</note>
    </ligand>
</feature>
<evidence type="ECO:0000256" key="9">
    <source>
        <dbReference type="RuleBase" id="RU361183"/>
    </source>
</evidence>
<feature type="domain" description="Peptidase M12A" evidence="10">
    <location>
        <begin position="48"/>
        <end position="247"/>
    </location>
</feature>
<dbReference type="PANTHER" id="PTHR10127">
    <property type="entry name" value="DISCOIDIN, CUB, EGF, LAMININ , AND ZINC METALLOPROTEASE DOMAIN CONTAINING"/>
    <property type="match status" value="1"/>
</dbReference>
<reference evidence="11 12" key="1">
    <citation type="submission" date="2022-05" db="EMBL/GenBank/DDBJ databases">
        <authorList>
            <consortium name="Genoscope - CEA"/>
            <person name="William W."/>
        </authorList>
    </citation>
    <scope>NUCLEOTIDE SEQUENCE [LARGE SCALE GENOMIC DNA]</scope>
</reference>
<dbReference type="Pfam" id="PF01400">
    <property type="entry name" value="Astacin"/>
    <property type="match status" value="1"/>
</dbReference>
<dbReference type="PROSITE" id="PS51864">
    <property type="entry name" value="ASTACIN"/>
    <property type="match status" value="1"/>
</dbReference>
<keyword evidence="2 8" id="KW-0479">Metal-binding</keyword>
<evidence type="ECO:0000256" key="8">
    <source>
        <dbReference type="PROSITE-ProRule" id="PRU01211"/>
    </source>
</evidence>
<dbReference type="EC" id="3.4.24.-" evidence="9"/>
<feature type="binding site" evidence="8">
    <location>
        <position position="143"/>
    </location>
    <ligand>
        <name>Zn(2+)</name>
        <dbReference type="ChEBI" id="CHEBI:29105"/>
        <note>catalytic</note>
    </ligand>
</feature>
<organism evidence="11 12">
    <name type="scientific">Porites evermanni</name>
    <dbReference type="NCBI Taxonomy" id="104178"/>
    <lineage>
        <taxon>Eukaryota</taxon>
        <taxon>Metazoa</taxon>
        <taxon>Cnidaria</taxon>
        <taxon>Anthozoa</taxon>
        <taxon>Hexacorallia</taxon>
        <taxon>Scleractinia</taxon>
        <taxon>Fungiina</taxon>
        <taxon>Poritidae</taxon>
        <taxon>Porites</taxon>
    </lineage>
</organism>
<comment type="caution">
    <text evidence="11">The sequence shown here is derived from an EMBL/GenBank/DDBJ whole genome shotgun (WGS) entry which is preliminary data.</text>
</comment>
<feature type="non-terminal residue" evidence="11">
    <location>
        <position position="374"/>
    </location>
</feature>
<dbReference type="InterPro" id="IPR057774">
    <property type="entry name" value="D8C_UMOD/GP2/OIT3-like"/>
</dbReference>
<gene>
    <name evidence="11" type="ORF">PEVE_00015066</name>
</gene>
<keyword evidence="5 8" id="KW-0862">Zinc</keyword>
<keyword evidence="3" id="KW-0732">Signal</keyword>
<keyword evidence="12" id="KW-1185">Reference proteome</keyword>
<evidence type="ECO:0000256" key="4">
    <source>
        <dbReference type="ARBA" id="ARBA00022801"/>
    </source>
</evidence>
<dbReference type="InterPro" id="IPR034035">
    <property type="entry name" value="Astacin-like_dom"/>
</dbReference>
<dbReference type="InterPro" id="IPR001506">
    <property type="entry name" value="Peptidase_M12A"/>
</dbReference>
<dbReference type="Proteomes" id="UP001159427">
    <property type="component" value="Unassembled WGS sequence"/>
</dbReference>
<proteinExistence type="predicted"/>
<evidence type="ECO:0000256" key="7">
    <source>
        <dbReference type="ARBA" id="ARBA00023157"/>
    </source>
</evidence>
<dbReference type="PANTHER" id="PTHR10127:SF780">
    <property type="entry name" value="METALLOENDOPEPTIDASE"/>
    <property type="match status" value="1"/>
</dbReference>